<feature type="signal peptide" evidence="1">
    <location>
        <begin position="1"/>
        <end position="19"/>
    </location>
</feature>
<protein>
    <submittedName>
        <fullName evidence="3">Exosortase A system-associated hydrolase 1</fullName>
    </submittedName>
</protein>
<dbReference type="STRING" id="880526.GCA_000427365_00801"/>
<dbReference type="Gene3D" id="3.40.50.1820">
    <property type="entry name" value="alpha/beta hydrolase"/>
    <property type="match status" value="1"/>
</dbReference>
<reference evidence="3 4" key="1">
    <citation type="submission" date="2018-06" db="EMBL/GenBank/DDBJ databases">
        <authorList>
            <consortium name="Pathogen Informatics"/>
            <person name="Doyle S."/>
        </authorList>
    </citation>
    <scope>NUCLEOTIDE SEQUENCE [LARGE SCALE GENOMIC DNA]</scope>
    <source>
        <strain evidence="3 4">NCTC11190</strain>
    </source>
</reference>
<evidence type="ECO:0000313" key="3">
    <source>
        <dbReference type="EMBL" id="SUE33437.1"/>
    </source>
</evidence>
<dbReference type="RefSeq" id="WP_051214337.1">
    <property type="nucleotide sequence ID" value="NZ_UGVL01000001.1"/>
</dbReference>
<dbReference type="Pfam" id="PF02129">
    <property type="entry name" value="Peptidase_S15"/>
    <property type="match status" value="1"/>
</dbReference>
<dbReference type="InterPro" id="IPR053145">
    <property type="entry name" value="AB_hydrolase_Est10"/>
</dbReference>
<dbReference type="Proteomes" id="UP000255233">
    <property type="component" value="Unassembled WGS sequence"/>
</dbReference>
<feature type="chain" id="PRO_5016565520" evidence="1">
    <location>
        <begin position="20"/>
        <end position="459"/>
    </location>
</feature>
<dbReference type="InterPro" id="IPR000383">
    <property type="entry name" value="Xaa-Pro-like_dom"/>
</dbReference>
<dbReference type="PANTHER" id="PTHR43265:SF1">
    <property type="entry name" value="ESTERASE ESTD"/>
    <property type="match status" value="1"/>
</dbReference>
<sequence>MKKIYGAVFALFFAGSAAAQGITGDWGGTLKAGPQSLKIVLHIAAADTGYAVTMDSPDQGAFGLPASSAVYRSEELTVEWDELKAVFTGRVEGDSLKGIFMQGMFPLALNLGRGDFALRRPQEPKPPFPYRSEEVRVENRKDSVTLAGTLTVPEGRGPFPAVVLVTGSGPQNRNEEIWGHKPFAVIADYLTRRGIAVLRYDDRGAGASTGDFAAATTEDFTRDALSAFGYLSARPEIARGKVGILGHSEGGTIVFMAAARNPEVAFVVSLAGCAQRGDSLLLMQNRAILTVRGMPDSSVDAYVGVLRDIFRLQERYPPEFLRSHRDSLAGVLFPEGPRASLPAPMRRNALAVLAMRQGAWMRFFKRNDPEPYIRAARCPVLAINGTKDVQVDAAINLGLIRKYASEGGNQRVTVKAYEGLNHLFQHAETGAAGEYALIEETVSPEVLEDIAVWILGTAR</sequence>
<dbReference type="AlphaFoldDB" id="A0A379MRG4"/>
<dbReference type="InterPro" id="IPR029058">
    <property type="entry name" value="AB_hydrolase_fold"/>
</dbReference>
<dbReference type="PANTHER" id="PTHR43265">
    <property type="entry name" value="ESTERASE ESTD"/>
    <property type="match status" value="1"/>
</dbReference>
<keyword evidence="1" id="KW-0732">Signal</keyword>
<organism evidence="3 4">
    <name type="scientific">Rikenella microfusus</name>
    <dbReference type="NCBI Taxonomy" id="28139"/>
    <lineage>
        <taxon>Bacteria</taxon>
        <taxon>Pseudomonadati</taxon>
        <taxon>Bacteroidota</taxon>
        <taxon>Bacteroidia</taxon>
        <taxon>Bacteroidales</taxon>
        <taxon>Rikenellaceae</taxon>
        <taxon>Rikenella</taxon>
    </lineage>
</organism>
<name>A0A379MRG4_9BACT</name>
<evidence type="ECO:0000313" key="4">
    <source>
        <dbReference type="Proteomes" id="UP000255233"/>
    </source>
</evidence>
<proteinExistence type="predicted"/>
<dbReference type="SUPFAM" id="SSF53474">
    <property type="entry name" value="alpha/beta-Hydrolases"/>
    <property type="match status" value="1"/>
</dbReference>
<dbReference type="EMBL" id="UGVL01000001">
    <property type="protein sequence ID" value="SUE33437.1"/>
    <property type="molecule type" value="Genomic_DNA"/>
</dbReference>
<accession>A0A379MRG4</accession>
<keyword evidence="3" id="KW-0378">Hydrolase</keyword>
<evidence type="ECO:0000259" key="2">
    <source>
        <dbReference type="Pfam" id="PF02129"/>
    </source>
</evidence>
<evidence type="ECO:0000256" key="1">
    <source>
        <dbReference type="SAM" id="SignalP"/>
    </source>
</evidence>
<feature type="domain" description="Xaa-Pro dipeptidyl-peptidase-like" evidence="2">
    <location>
        <begin position="142"/>
        <end position="395"/>
    </location>
</feature>
<gene>
    <name evidence="3" type="ORF">NCTC11190_00645</name>
</gene>
<dbReference type="GO" id="GO:0052689">
    <property type="term" value="F:carboxylic ester hydrolase activity"/>
    <property type="evidence" value="ECO:0007669"/>
    <property type="project" value="TreeGrafter"/>
</dbReference>
<keyword evidence="4" id="KW-1185">Reference proteome</keyword>